<dbReference type="OrthoDB" id="2397160at2759"/>
<evidence type="ECO:0000313" key="2">
    <source>
        <dbReference type="Proteomes" id="UP000789396"/>
    </source>
</evidence>
<evidence type="ECO:0000313" key="1">
    <source>
        <dbReference type="EMBL" id="CAG8736315.1"/>
    </source>
</evidence>
<feature type="non-terminal residue" evidence="1">
    <location>
        <position position="1"/>
    </location>
</feature>
<keyword evidence="2" id="KW-1185">Reference proteome</keyword>
<dbReference type="Proteomes" id="UP000789396">
    <property type="component" value="Unassembled WGS sequence"/>
</dbReference>
<dbReference type="EMBL" id="CAJVPZ010030245">
    <property type="protein sequence ID" value="CAG8736315.1"/>
    <property type="molecule type" value="Genomic_DNA"/>
</dbReference>
<proteinExistence type="predicted"/>
<reference evidence="1" key="1">
    <citation type="submission" date="2021-06" db="EMBL/GenBank/DDBJ databases">
        <authorList>
            <person name="Kallberg Y."/>
            <person name="Tangrot J."/>
            <person name="Rosling A."/>
        </authorList>
    </citation>
    <scope>NUCLEOTIDE SEQUENCE</scope>
    <source>
        <strain evidence="1">IN212</strain>
    </source>
</reference>
<sequence length="53" mass="6305">RFPITRENRLKKRDNLVFHKAPFLYDWFNTPEKMDATSLSSIEALNAQKKPIK</sequence>
<accession>A0A9N9IJ66</accession>
<name>A0A9N9IJ66_9GLOM</name>
<organism evidence="1 2">
    <name type="scientific">Racocetra fulgida</name>
    <dbReference type="NCBI Taxonomy" id="60492"/>
    <lineage>
        <taxon>Eukaryota</taxon>
        <taxon>Fungi</taxon>
        <taxon>Fungi incertae sedis</taxon>
        <taxon>Mucoromycota</taxon>
        <taxon>Glomeromycotina</taxon>
        <taxon>Glomeromycetes</taxon>
        <taxon>Diversisporales</taxon>
        <taxon>Gigasporaceae</taxon>
        <taxon>Racocetra</taxon>
    </lineage>
</organism>
<protein>
    <submittedName>
        <fullName evidence="1">3942_t:CDS:1</fullName>
    </submittedName>
</protein>
<comment type="caution">
    <text evidence="1">The sequence shown here is derived from an EMBL/GenBank/DDBJ whole genome shotgun (WGS) entry which is preliminary data.</text>
</comment>
<gene>
    <name evidence="1" type="ORF">RFULGI_LOCUS12507</name>
</gene>
<dbReference type="AlphaFoldDB" id="A0A9N9IJ66"/>